<evidence type="ECO:0000313" key="3">
    <source>
        <dbReference type="Proteomes" id="UP001208690"/>
    </source>
</evidence>
<dbReference type="InterPro" id="IPR013096">
    <property type="entry name" value="Cupin_2"/>
</dbReference>
<dbReference type="Pfam" id="PF07883">
    <property type="entry name" value="Cupin_2"/>
    <property type="match status" value="1"/>
</dbReference>
<feature type="domain" description="Cupin type-2" evidence="1">
    <location>
        <begin position="1"/>
        <end position="51"/>
    </location>
</feature>
<reference evidence="2 3" key="1">
    <citation type="submission" date="2022-04" db="EMBL/GenBank/DDBJ databases">
        <title>Roseobacter sp. WL0113 is a bacterium isolated from neritic sediment.</title>
        <authorList>
            <person name="Wang L."/>
            <person name="He W."/>
            <person name="Zhang D.-F."/>
        </authorList>
    </citation>
    <scope>NUCLEOTIDE SEQUENCE [LARGE SCALE GENOMIC DNA]</scope>
    <source>
        <strain evidence="2 3">WL0113</strain>
    </source>
</reference>
<evidence type="ECO:0000259" key="1">
    <source>
        <dbReference type="Pfam" id="PF07883"/>
    </source>
</evidence>
<dbReference type="PANTHER" id="PTHR36440:SF1">
    <property type="entry name" value="PUTATIVE (AFU_ORTHOLOGUE AFUA_8G07350)-RELATED"/>
    <property type="match status" value="1"/>
</dbReference>
<dbReference type="InterPro" id="IPR011051">
    <property type="entry name" value="RmlC_Cupin_sf"/>
</dbReference>
<dbReference type="Gene3D" id="2.60.120.10">
    <property type="entry name" value="Jelly Rolls"/>
    <property type="match status" value="1"/>
</dbReference>
<organism evidence="2 3">
    <name type="scientific">Roseobacter sinensis</name>
    <dbReference type="NCBI Taxonomy" id="2931391"/>
    <lineage>
        <taxon>Bacteria</taxon>
        <taxon>Pseudomonadati</taxon>
        <taxon>Pseudomonadota</taxon>
        <taxon>Alphaproteobacteria</taxon>
        <taxon>Rhodobacterales</taxon>
        <taxon>Roseobacteraceae</taxon>
        <taxon>Roseobacter</taxon>
    </lineage>
</organism>
<evidence type="ECO:0000313" key="2">
    <source>
        <dbReference type="EMBL" id="MCV3273023.1"/>
    </source>
</evidence>
<gene>
    <name evidence="2" type="ORF">MUB52_16440</name>
</gene>
<accession>A0ABT3BIH4</accession>
<dbReference type="Proteomes" id="UP001208690">
    <property type="component" value="Unassembled WGS sequence"/>
</dbReference>
<dbReference type="PANTHER" id="PTHR36440">
    <property type="entry name" value="PUTATIVE (AFU_ORTHOLOGUE AFUA_8G07350)-RELATED"/>
    <property type="match status" value="1"/>
</dbReference>
<protein>
    <submittedName>
        <fullName evidence="2">Cupin domain-containing protein</fullName>
    </submittedName>
</protein>
<sequence length="103" mass="11088">MHVHEDADEAFYILEGRARFVVDGQEIEVGPGDVAFAPAGAEHTFRMLSEEGGKQITILTPGGFEGFFQAVAAEELKIPADMARIGEIAADFQLRFTGPPLAP</sequence>
<keyword evidence="3" id="KW-1185">Reference proteome</keyword>
<dbReference type="EMBL" id="JALIEB010000011">
    <property type="protein sequence ID" value="MCV3273023.1"/>
    <property type="molecule type" value="Genomic_DNA"/>
</dbReference>
<name>A0ABT3BIH4_9RHOB</name>
<dbReference type="InterPro" id="IPR053146">
    <property type="entry name" value="QDO-like"/>
</dbReference>
<proteinExistence type="predicted"/>
<dbReference type="SUPFAM" id="SSF51182">
    <property type="entry name" value="RmlC-like cupins"/>
    <property type="match status" value="1"/>
</dbReference>
<dbReference type="InterPro" id="IPR014710">
    <property type="entry name" value="RmlC-like_jellyroll"/>
</dbReference>
<comment type="caution">
    <text evidence="2">The sequence shown here is derived from an EMBL/GenBank/DDBJ whole genome shotgun (WGS) entry which is preliminary data.</text>
</comment>